<dbReference type="PRINTS" id="PR00364">
    <property type="entry name" value="DISEASERSIST"/>
</dbReference>
<keyword evidence="5" id="KW-0611">Plant defense</keyword>
<proteinExistence type="inferred from homology"/>
<dbReference type="SUPFAM" id="SSF52058">
    <property type="entry name" value="L domain-like"/>
    <property type="match status" value="1"/>
</dbReference>
<evidence type="ECO:0000256" key="4">
    <source>
        <dbReference type="ARBA" id="ARBA00022741"/>
    </source>
</evidence>
<dbReference type="GO" id="GO:0098542">
    <property type="term" value="P:defense response to other organism"/>
    <property type="evidence" value="ECO:0007669"/>
    <property type="project" value="TreeGrafter"/>
</dbReference>
<evidence type="ECO:0000259" key="7">
    <source>
        <dbReference type="Pfam" id="PF00931"/>
    </source>
</evidence>
<dbReference type="GO" id="GO:0051607">
    <property type="term" value="P:defense response to virus"/>
    <property type="evidence" value="ECO:0007669"/>
    <property type="project" value="UniProtKB-ARBA"/>
</dbReference>
<evidence type="ECO:0000256" key="6">
    <source>
        <dbReference type="ARBA" id="ARBA00022840"/>
    </source>
</evidence>
<dbReference type="Gene3D" id="1.10.8.430">
    <property type="entry name" value="Helical domain of apoptotic protease-activating factors"/>
    <property type="match status" value="1"/>
</dbReference>
<dbReference type="GO" id="GO:0005524">
    <property type="term" value="F:ATP binding"/>
    <property type="evidence" value="ECO:0007669"/>
    <property type="project" value="UniProtKB-KW"/>
</dbReference>
<feature type="domain" description="Disease resistance N-terminal" evidence="8">
    <location>
        <begin position="7"/>
        <end position="91"/>
    </location>
</feature>
<dbReference type="Proteomes" id="UP001190926">
    <property type="component" value="Unassembled WGS sequence"/>
</dbReference>
<feature type="domain" description="Disease resistance protein winged helix" evidence="9">
    <location>
        <begin position="429"/>
        <end position="505"/>
    </location>
</feature>
<comment type="caution">
    <text evidence="10">The sequence shown here is derived from an EMBL/GenBank/DDBJ whole genome shotgun (WGS) entry which is preliminary data.</text>
</comment>
<dbReference type="AlphaFoldDB" id="A0AAD4IWT1"/>
<dbReference type="Gene3D" id="1.20.5.4130">
    <property type="match status" value="1"/>
</dbReference>
<dbReference type="EMBL" id="SDAM02001101">
    <property type="protein sequence ID" value="KAH6823022.1"/>
    <property type="molecule type" value="Genomic_DNA"/>
</dbReference>
<dbReference type="FunFam" id="1.10.10.10:FF:000322">
    <property type="entry name" value="Probable disease resistance protein At1g63360"/>
    <property type="match status" value="1"/>
</dbReference>
<feature type="domain" description="NB-ARC" evidence="7">
    <location>
        <begin position="166"/>
        <end position="328"/>
    </location>
</feature>
<dbReference type="CDD" id="cd14798">
    <property type="entry name" value="RX-CC_like"/>
    <property type="match status" value="1"/>
</dbReference>
<evidence type="ECO:0000256" key="5">
    <source>
        <dbReference type="ARBA" id="ARBA00022821"/>
    </source>
</evidence>
<keyword evidence="4" id="KW-0547">Nucleotide-binding</keyword>
<dbReference type="Pfam" id="PF23559">
    <property type="entry name" value="WHD_DRP"/>
    <property type="match status" value="1"/>
</dbReference>
<keyword evidence="2" id="KW-0433">Leucine-rich repeat</keyword>
<dbReference type="InterPro" id="IPR042197">
    <property type="entry name" value="Apaf_helical"/>
</dbReference>
<dbReference type="InterPro" id="IPR041118">
    <property type="entry name" value="Rx_N"/>
</dbReference>
<evidence type="ECO:0000259" key="9">
    <source>
        <dbReference type="Pfam" id="PF23559"/>
    </source>
</evidence>
<dbReference type="InterPro" id="IPR036388">
    <property type="entry name" value="WH-like_DNA-bd_sf"/>
</dbReference>
<name>A0AAD4IWT1_PERFH</name>
<sequence length="823" mass="93600">MVDSLANVLLETLRDLLVEEVKLVSGVSNEVKKVERDLRTIHGLLIDADTKRSTDSRSFRDCIDELKELAMKAENVLETYAVEVESKKEGKTLKKKLQRVIGILCECYTVHQVGNEIGDIRSRLSDLTDKLQSINGGEASSTHEERQRLLRLSFAHENEPNFVGMEKDIERLVSMVKDIEPTHRVISICGMGGLGKTTLAKKIYNHQDVRRYFENARVWVCLTQQFHAVNILRDIFKQLGNEGGDNKGEDELVREINEAMEKKKFLIVIDDIWENDHWIILNKAFPLNCKILLTTRNDRVAHEERHLHKLDCLSEDEGWELLWKIALPISADVDASHVPEGRSKSFEDKGRQIVHKCGRLPLAISVIGGILRQKQQMPAEWEKVSSNIDSYLRRGEGIGNDTQVKLVLDLSYDALPYYLKPCFLYLACYPEDHEIGTEELYQFWMGEGLISLEDKGINESLRDLAERYLSELAFRNMVQVKKGDIQTHHYKFKSCRLHDLMRDLCSSKAEEEKFIKRIDISGPAHHIPLSIGTSTHRIAINIFGGADAVINLDEGVMQEVKDLRSFLLVSKSSSIHIANNVKFENAKHLRVLVFHGFKFEGGKLPNIINLTNLQILFAIIKEDMDSLSKIVDYMNSNRGQLHHTYLIVKSCDFGSGEEGRNIVKNMLMSPSLVLLSMKKCKIGCGFLCYEQGMCQNLGALGISDLKIGGDIDVDVDVDVVEELGKYPILQQLALSRVDEMMKTEMRFGANSFPELRILYLGDSMNVKKWKVEKGAMPKLTQLVIDNYSNLEKLPDGLRFIPTLQALTYYANFSHITELLIAEF</sequence>
<gene>
    <name evidence="10" type="ORF">C2S53_020079</name>
</gene>
<keyword evidence="3" id="KW-0677">Repeat</keyword>
<dbReference type="FunFam" id="3.40.50.300:FF:001091">
    <property type="entry name" value="Probable disease resistance protein At1g61300"/>
    <property type="match status" value="1"/>
</dbReference>
<keyword evidence="6" id="KW-0067">ATP-binding</keyword>
<keyword evidence="11" id="KW-1185">Reference proteome</keyword>
<organism evidence="10 11">
    <name type="scientific">Perilla frutescens var. hirtella</name>
    <name type="common">Perilla citriodora</name>
    <name type="synonym">Perilla setoyensis</name>
    <dbReference type="NCBI Taxonomy" id="608512"/>
    <lineage>
        <taxon>Eukaryota</taxon>
        <taxon>Viridiplantae</taxon>
        <taxon>Streptophyta</taxon>
        <taxon>Embryophyta</taxon>
        <taxon>Tracheophyta</taxon>
        <taxon>Spermatophyta</taxon>
        <taxon>Magnoliopsida</taxon>
        <taxon>eudicotyledons</taxon>
        <taxon>Gunneridae</taxon>
        <taxon>Pentapetalae</taxon>
        <taxon>asterids</taxon>
        <taxon>lamiids</taxon>
        <taxon>Lamiales</taxon>
        <taxon>Lamiaceae</taxon>
        <taxon>Nepetoideae</taxon>
        <taxon>Elsholtzieae</taxon>
        <taxon>Perilla</taxon>
    </lineage>
</organism>
<dbReference type="Pfam" id="PF18052">
    <property type="entry name" value="Rx_N"/>
    <property type="match status" value="1"/>
</dbReference>
<dbReference type="Gene3D" id="3.40.50.300">
    <property type="entry name" value="P-loop containing nucleotide triphosphate hydrolases"/>
    <property type="match status" value="1"/>
</dbReference>
<dbReference type="InterPro" id="IPR032675">
    <property type="entry name" value="LRR_dom_sf"/>
</dbReference>
<dbReference type="Gene3D" id="3.80.10.10">
    <property type="entry name" value="Ribonuclease Inhibitor"/>
    <property type="match status" value="1"/>
</dbReference>
<dbReference type="GO" id="GO:0043531">
    <property type="term" value="F:ADP binding"/>
    <property type="evidence" value="ECO:0007669"/>
    <property type="project" value="InterPro"/>
</dbReference>
<dbReference type="SUPFAM" id="SSF52540">
    <property type="entry name" value="P-loop containing nucleoside triphosphate hydrolases"/>
    <property type="match status" value="1"/>
</dbReference>
<evidence type="ECO:0000259" key="8">
    <source>
        <dbReference type="Pfam" id="PF18052"/>
    </source>
</evidence>
<protein>
    <submittedName>
        <fullName evidence="10">Uncharacterized protein</fullName>
    </submittedName>
</protein>
<dbReference type="InterPro" id="IPR002182">
    <property type="entry name" value="NB-ARC"/>
</dbReference>
<evidence type="ECO:0000313" key="10">
    <source>
        <dbReference type="EMBL" id="KAH6823022.1"/>
    </source>
</evidence>
<evidence type="ECO:0000256" key="2">
    <source>
        <dbReference type="ARBA" id="ARBA00022614"/>
    </source>
</evidence>
<dbReference type="Gene3D" id="1.10.10.10">
    <property type="entry name" value="Winged helix-like DNA-binding domain superfamily/Winged helix DNA-binding domain"/>
    <property type="match status" value="1"/>
</dbReference>
<dbReference type="InterPro" id="IPR027417">
    <property type="entry name" value="P-loop_NTPase"/>
</dbReference>
<comment type="similarity">
    <text evidence="1">Belongs to the disease resistance NB-LRR family.</text>
</comment>
<accession>A0AAD4IWT1</accession>
<dbReference type="InterPro" id="IPR058922">
    <property type="entry name" value="WHD_DRP"/>
</dbReference>
<reference evidence="10 11" key="1">
    <citation type="journal article" date="2021" name="Nat. Commun.">
        <title>Incipient diploidization of the medicinal plant Perilla within 10,000 years.</title>
        <authorList>
            <person name="Zhang Y."/>
            <person name="Shen Q."/>
            <person name="Leng L."/>
            <person name="Zhang D."/>
            <person name="Chen S."/>
            <person name="Shi Y."/>
            <person name="Ning Z."/>
            <person name="Chen S."/>
        </authorList>
    </citation>
    <scope>NUCLEOTIDE SEQUENCE [LARGE SCALE GENOMIC DNA]</scope>
    <source>
        <strain evidence="11">cv. PC099</strain>
    </source>
</reference>
<dbReference type="InterPro" id="IPR038005">
    <property type="entry name" value="RX-like_CC"/>
</dbReference>
<dbReference type="Pfam" id="PF00931">
    <property type="entry name" value="NB-ARC"/>
    <property type="match status" value="1"/>
</dbReference>
<dbReference type="PANTHER" id="PTHR23155">
    <property type="entry name" value="DISEASE RESISTANCE PROTEIN RP"/>
    <property type="match status" value="1"/>
</dbReference>
<evidence type="ECO:0000256" key="1">
    <source>
        <dbReference type="ARBA" id="ARBA00008894"/>
    </source>
</evidence>
<dbReference type="InterPro" id="IPR044974">
    <property type="entry name" value="Disease_R_plants"/>
</dbReference>
<evidence type="ECO:0000313" key="11">
    <source>
        <dbReference type="Proteomes" id="UP001190926"/>
    </source>
</evidence>
<dbReference type="PANTHER" id="PTHR23155:SF1185">
    <property type="entry name" value="DISEASE RESISTANCE RPP8-LIKE PROTEIN 3-RELATED"/>
    <property type="match status" value="1"/>
</dbReference>
<evidence type="ECO:0000256" key="3">
    <source>
        <dbReference type="ARBA" id="ARBA00022737"/>
    </source>
</evidence>